<reference evidence="16" key="1">
    <citation type="journal article" date="2020" name="Stud. Mycol.">
        <title>101 Dothideomycetes genomes: a test case for predicting lifestyles and emergence of pathogens.</title>
        <authorList>
            <person name="Haridas S."/>
            <person name="Albert R."/>
            <person name="Binder M."/>
            <person name="Bloem J."/>
            <person name="Labutti K."/>
            <person name="Salamov A."/>
            <person name="Andreopoulos B."/>
            <person name="Baker S."/>
            <person name="Barry K."/>
            <person name="Bills G."/>
            <person name="Bluhm B."/>
            <person name="Cannon C."/>
            <person name="Castanera R."/>
            <person name="Culley D."/>
            <person name="Daum C."/>
            <person name="Ezra D."/>
            <person name="Gonzalez J."/>
            <person name="Henrissat B."/>
            <person name="Kuo A."/>
            <person name="Liang C."/>
            <person name="Lipzen A."/>
            <person name="Lutzoni F."/>
            <person name="Magnuson J."/>
            <person name="Mondo S."/>
            <person name="Nolan M."/>
            <person name="Ohm R."/>
            <person name="Pangilinan J."/>
            <person name="Park H.-J."/>
            <person name="Ramirez L."/>
            <person name="Alfaro M."/>
            <person name="Sun H."/>
            <person name="Tritt A."/>
            <person name="Yoshinaga Y."/>
            <person name="Zwiers L.-H."/>
            <person name="Turgeon B."/>
            <person name="Goodwin S."/>
            <person name="Spatafora J."/>
            <person name="Crous P."/>
            <person name="Grigoriev I."/>
        </authorList>
    </citation>
    <scope>NUCLEOTIDE SEQUENCE</scope>
    <source>
        <strain evidence="16">ATCC 36951</strain>
    </source>
</reference>
<comment type="similarity">
    <text evidence="2 11">Belongs to the copper/topaquinone oxidase family.</text>
</comment>
<evidence type="ECO:0000256" key="11">
    <source>
        <dbReference type="RuleBase" id="RU000672"/>
    </source>
</evidence>
<dbReference type="GeneID" id="54568376"/>
<dbReference type="EC" id="1.4.3.-" evidence="11"/>
<sequence length="705" mass="78525">MATESVSTSLALRGADSKQTQIHSHPLAPINASEIQQAVALIRSQWPEGQDLHFKAITLEEPAKAEMVPYLEAEAKGSRSLPGIDRRVFVTYYLRKTDKFHEAVVNLSRQSIEYNVRLGANLHAPGDGEEISAMERIALEDEGVQAELAKLKLPEGAKVVVDPWIYGSDGIEDDARMWQCFMYLRDPLNATDADSNHYALPLSISPVIDCSKMEVIRIDHLPTGTDNTISEPKPWKSQPGNEYVPEYQKLRTDLKPLQVVQPEGASFSVAEQGTSNVVEWQKWSFRVGFNQREGMVLYDVRYDGRNLFYRLALSDMNIPYADPRHPFHKKSAFDLGDAGAGIMANDLKLGCDCLGSIHYLSATLADDKGNPLDMPNVVCIHEQDNGIGWKHTNYRTGRAAVVRNRELVVQSIITVANYEYIMAFMFNQAGELSYEVRATGILSTQPIDEGLEVPWGTVVHPGVLATHHQHIFSLRIDPMIDGYQNRLVYDEAHAMPRSDFNPHGTGYYSKETLLTHSGGYDIDYAANRVFKIQNAAVRNPINNKPVAYKIHAPPFQKMLSDTESFNFKRAEFADKSIYAVKYRDGELYAGGKYTNQSRGGTGVRSWADRKDGIVDEDLVVFVQFGINHIPRIEDFPVMPCETIKVALKPVNFFEKNPALDVPPSTQQFNQSTLLSEQHRQGVSEGTVDAGGACCAVTAPAVGSKL</sequence>
<evidence type="ECO:0000256" key="12">
    <source>
        <dbReference type="SAM" id="MobiDB-lite"/>
    </source>
</evidence>
<dbReference type="InterPro" id="IPR000269">
    <property type="entry name" value="Cu_amine_oxidase"/>
</dbReference>
<feature type="active site" description="Proton acceptor" evidence="9">
    <location>
        <position position="334"/>
    </location>
</feature>
<comment type="subunit">
    <text evidence="3">Homodimer.</text>
</comment>
<dbReference type="PROSITE" id="PS01164">
    <property type="entry name" value="COPPER_AMINE_OXID_1"/>
    <property type="match status" value="1"/>
</dbReference>
<evidence type="ECO:0000259" key="14">
    <source>
        <dbReference type="Pfam" id="PF02727"/>
    </source>
</evidence>
<name>A0A6A6D412_ZASCE</name>
<feature type="compositionally biased region" description="Polar residues" evidence="12">
    <location>
        <begin position="1"/>
        <end position="10"/>
    </location>
</feature>
<dbReference type="PANTHER" id="PTHR10638">
    <property type="entry name" value="COPPER AMINE OXIDASE"/>
    <property type="match status" value="1"/>
</dbReference>
<dbReference type="InterPro" id="IPR015802">
    <property type="entry name" value="Cu_amine_oxidase_N3"/>
</dbReference>
<dbReference type="FunFam" id="2.70.98.20:FF:000001">
    <property type="entry name" value="Amine oxidase"/>
    <property type="match status" value="1"/>
</dbReference>
<evidence type="ECO:0000256" key="9">
    <source>
        <dbReference type="PIRSR" id="PIRSR600269-50"/>
    </source>
</evidence>
<feature type="domain" description="Copper amine oxidase catalytic" evidence="13">
    <location>
        <begin position="257"/>
        <end position="659"/>
    </location>
</feature>
<comment type="cofactor">
    <cofactor evidence="1">
        <name>Cu cation</name>
        <dbReference type="ChEBI" id="CHEBI:23378"/>
    </cofactor>
</comment>
<evidence type="ECO:0000256" key="6">
    <source>
        <dbReference type="ARBA" id="ARBA00023002"/>
    </source>
</evidence>
<dbReference type="SUPFAM" id="SSF49998">
    <property type="entry name" value="Amine oxidase catalytic domain"/>
    <property type="match status" value="1"/>
</dbReference>
<dbReference type="GO" id="GO:0048038">
    <property type="term" value="F:quinone binding"/>
    <property type="evidence" value="ECO:0007669"/>
    <property type="project" value="InterPro"/>
</dbReference>
<evidence type="ECO:0000256" key="3">
    <source>
        <dbReference type="ARBA" id="ARBA00011738"/>
    </source>
</evidence>
<evidence type="ECO:0000256" key="7">
    <source>
        <dbReference type="ARBA" id="ARBA00023008"/>
    </source>
</evidence>
<evidence type="ECO:0000256" key="10">
    <source>
        <dbReference type="PIRSR" id="PIRSR600269-51"/>
    </source>
</evidence>
<protein>
    <recommendedName>
        <fullName evidence="11">Amine oxidase</fullName>
        <ecNumber evidence="11">1.4.3.-</ecNumber>
    </recommendedName>
</protein>
<dbReference type="Pfam" id="PF02727">
    <property type="entry name" value="Cu_amine_oxidN2"/>
    <property type="match status" value="1"/>
</dbReference>
<dbReference type="OrthoDB" id="5379943at2759"/>
<keyword evidence="8" id="KW-1015">Disulfide bond</keyword>
<evidence type="ECO:0000256" key="2">
    <source>
        <dbReference type="ARBA" id="ARBA00007983"/>
    </source>
</evidence>
<dbReference type="InterPro" id="IPR049948">
    <property type="entry name" value="Cu_Am_ox_TPQ-bd"/>
</dbReference>
<evidence type="ECO:0000256" key="5">
    <source>
        <dbReference type="ARBA" id="ARBA00022772"/>
    </source>
</evidence>
<dbReference type="InterPro" id="IPR016182">
    <property type="entry name" value="Cu_amine_oxidase_N-reg"/>
</dbReference>
<dbReference type="Gene3D" id="3.10.450.40">
    <property type="match status" value="2"/>
</dbReference>
<keyword evidence="7 11" id="KW-0186">Copper</keyword>
<accession>A0A6A6D412</accession>
<dbReference type="Pfam" id="PF02728">
    <property type="entry name" value="Cu_amine_oxidN3"/>
    <property type="match status" value="1"/>
</dbReference>
<evidence type="ECO:0000259" key="13">
    <source>
        <dbReference type="Pfam" id="PF01179"/>
    </source>
</evidence>
<keyword evidence="17" id="KW-1185">Reference proteome</keyword>
<organism evidence="16 17">
    <name type="scientific">Zasmidium cellare ATCC 36951</name>
    <dbReference type="NCBI Taxonomy" id="1080233"/>
    <lineage>
        <taxon>Eukaryota</taxon>
        <taxon>Fungi</taxon>
        <taxon>Dikarya</taxon>
        <taxon>Ascomycota</taxon>
        <taxon>Pezizomycotina</taxon>
        <taxon>Dothideomycetes</taxon>
        <taxon>Dothideomycetidae</taxon>
        <taxon>Mycosphaerellales</taxon>
        <taxon>Mycosphaerellaceae</taxon>
        <taxon>Zasmidium</taxon>
    </lineage>
</organism>
<evidence type="ECO:0000256" key="8">
    <source>
        <dbReference type="ARBA" id="ARBA00023157"/>
    </source>
</evidence>
<keyword evidence="5 9" id="KW-0801">TPQ</keyword>
<feature type="active site" description="Schiff-base intermediate with substrate; via topaquinone" evidence="9">
    <location>
        <position position="418"/>
    </location>
</feature>
<feature type="modified residue" description="2',4',5'-topaquinone" evidence="10">
    <location>
        <position position="418"/>
    </location>
</feature>
<dbReference type="SUPFAM" id="SSF54416">
    <property type="entry name" value="Amine oxidase N-terminal region"/>
    <property type="match status" value="2"/>
</dbReference>
<dbReference type="EMBL" id="ML993579">
    <property type="protein sequence ID" value="KAF2174151.1"/>
    <property type="molecule type" value="Genomic_DNA"/>
</dbReference>
<dbReference type="InterPro" id="IPR015798">
    <property type="entry name" value="Cu_amine_oxidase_C"/>
</dbReference>
<evidence type="ECO:0000256" key="4">
    <source>
        <dbReference type="ARBA" id="ARBA00022723"/>
    </source>
</evidence>
<gene>
    <name evidence="16" type="ORF">M409DRAFT_62282</name>
</gene>
<feature type="region of interest" description="Disordered" evidence="12">
    <location>
        <begin position="1"/>
        <end position="22"/>
    </location>
</feature>
<dbReference type="Gene3D" id="2.70.98.20">
    <property type="entry name" value="Copper amine oxidase, catalytic domain"/>
    <property type="match status" value="1"/>
</dbReference>
<comment type="cofactor">
    <cofactor evidence="11">
        <name>Cu cation</name>
        <dbReference type="ChEBI" id="CHEBI:23378"/>
    </cofactor>
    <text evidence="11">Contains 1 topaquinone per subunit.</text>
</comment>
<dbReference type="GO" id="GO:0005507">
    <property type="term" value="F:copper ion binding"/>
    <property type="evidence" value="ECO:0007669"/>
    <property type="project" value="InterPro"/>
</dbReference>
<dbReference type="PANTHER" id="PTHR10638:SF33">
    <property type="entry name" value="AMINE OXIDASE"/>
    <property type="match status" value="1"/>
</dbReference>
<dbReference type="Pfam" id="PF01179">
    <property type="entry name" value="Cu_amine_oxid"/>
    <property type="match status" value="1"/>
</dbReference>
<evidence type="ECO:0000313" key="17">
    <source>
        <dbReference type="Proteomes" id="UP000799537"/>
    </source>
</evidence>
<dbReference type="RefSeq" id="XP_033675040.1">
    <property type="nucleotide sequence ID" value="XM_033815104.1"/>
</dbReference>
<evidence type="ECO:0000313" key="16">
    <source>
        <dbReference type="EMBL" id="KAF2174151.1"/>
    </source>
</evidence>
<dbReference type="GO" id="GO:0008131">
    <property type="term" value="F:primary methylamine oxidase activity"/>
    <property type="evidence" value="ECO:0007669"/>
    <property type="project" value="InterPro"/>
</dbReference>
<keyword evidence="6 11" id="KW-0560">Oxidoreductase</keyword>
<dbReference type="InterPro" id="IPR015800">
    <property type="entry name" value="Cu_amine_oxidase_N2"/>
</dbReference>
<dbReference type="AlphaFoldDB" id="A0A6A6D412"/>
<comment type="PTM">
    <text evidence="10 11">Topaquinone (TPQ) is generated by copper-dependent autoxidation of a specific tyrosyl residue.</text>
</comment>
<feature type="domain" description="Copper amine oxidase N2-terminal" evidence="14">
    <location>
        <begin position="25"/>
        <end position="112"/>
    </location>
</feature>
<dbReference type="InterPro" id="IPR036460">
    <property type="entry name" value="Cu_amine_oxidase_C_sf"/>
</dbReference>
<dbReference type="GO" id="GO:0009308">
    <property type="term" value="P:amine metabolic process"/>
    <property type="evidence" value="ECO:0007669"/>
    <property type="project" value="UniProtKB-UniRule"/>
</dbReference>
<evidence type="ECO:0000256" key="1">
    <source>
        <dbReference type="ARBA" id="ARBA00001935"/>
    </source>
</evidence>
<proteinExistence type="inferred from homology"/>
<feature type="domain" description="Copper amine oxidase N3-terminal" evidence="15">
    <location>
        <begin position="129"/>
        <end position="219"/>
    </location>
</feature>
<evidence type="ECO:0000259" key="15">
    <source>
        <dbReference type="Pfam" id="PF02728"/>
    </source>
</evidence>
<dbReference type="Proteomes" id="UP000799537">
    <property type="component" value="Unassembled WGS sequence"/>
</dbReference>
<keyword evidence="4 11" id="KW-0479">Metal-binding</keyword>